<protein>
    <submittedName>
        <fullName evidence="1">Uncharacterized protein</fullName>
    </submittedName>
</protein>
<organism evidence="1">
    <name type="scientific">Aegilops tauschii</name>
    <name type="common">Tausch's goatgrass</name>
    <name type="synonym">Aegilops squarrosa</name>
    <dbReference type="NCBI Taxonomy" id="37682"/>
    <lineage>
        <taxon>Eukaryota</taxon>
        <taxon>Viridiplantae</taxon>
        <taxon>Streptophyta</taxon>
        <taxon>Embryophyta</taxon>
        <taxon>Tracheophyta</taxon>
        <taxon>Spermatophyta</taxon>
        <taxon>Magnoliopsida</taxon>
        <taxon>Liliopsida</taxon>
        <taxon>Poales</taxon>
        <taxon>Poaceae</taxon>
        <taxon>BOP clade</taxon>
        <taxon>Pooideae</taxon>
        <taxon>Triticodae</taxon>
        <taxon>Triticeae</taxon>
        <taxon>Triticinae</taxon>
        <taxon>Aegilops</taxon>
    </lineage>
</organism>
<dbReference type="PANTHER" id="PTHR33085:SF69">
    <property type="entry name" value="OS07G0234700 PROTEIN"/>
    <property type="match status" value="1"/>
</dbReference>
<dbReference type="Pfam" id="PF07893">
    <property type="entry name" value="DUF1668"/>
    <property type="match status" value="2"/>
</dbReference>
<dbReference type="AlphaFoldDB" id="M8CRN4"/>
<reference evidence="1" key="1">
    <citation type="submission" date="2015-06" db="UniProtKB">
        <authorList>
            <consortium name="EnsemblPlants"/>
        </authorList>
    </citation>
    <scope>IDENTIFICATION</scope>
</reference>
<name>M8CRN4_AEGTA</name>
<accession>M8CRN4</accession>
<evidence type="ECO:0000313" key="1">
    <source>
        <dbReference type="EnsemblPlants" id="EMT30247"/>
    </source>
</evidence>
<dbReference type="InterPro" id="IPR012871">
    <property type="entry name" value="DUF1668_ORYSA"/>
</dbReference>
<sequence>MAACIFRCTAPSRSNPRFLTSPISIGTRGDANPRDLSARKRHLYVVVADHEKGGYSIHKLDIDDDLDVDSDSSSLLGSGDLHRRLYGQPAVRVGPPTPSIGSPAHFAALGRYIVATSNGGVTLIYDTKTAAVLTSAQLLPSGLRRGHNLAVAVRNRLYGHYDGELDAWVGLHRRPDGFEWDAPADGHLCACGVTSAAEARLRPPECKVGREKLFLEDPGWRHMDAKLHYTAQGNTYCLVERLRPEGEGPPWKKYGLRLTTFCVKYGEDGELVTVPHRPAARFYEISTESHALMANSVNASSSNATSKKRGMDLSPMGIVKLNVDAFFDQYLLRGITGAALREDTGKFIVGGN</sequence>
<dbReference type="PANTHER" id="PTHR33085">
    <property type="entry name" value="OS12G0113100 PROTEIN-RELATED"/>
    <property type="match status" value="1"/>
</dbReference>
<dbReference type="EnsemblPlants" id="EMT30247">
    <property type="protein sequence ID" value="EMT30247"/>
    <property type="gene ID" value="F775_01643"/>
</dbReference>
<proteinExistence type="predicted"/>